<evidence type="ECO:0000256" key="2">
    <source>
        <dbReference type="SAM" id="MobiDB-lite"/>
    </source>
</evidence>
<feature type="domain" description="ABC transporter substrate-binding protein PnrA-like" evidence="4">
    <location>
        <begin position="82"/>
        <end position="362"/>
    </location>
</feature>
<sequence length="407" mass="42716">MKKKALSLFLAVGLCLGLAACGSSAGTSAGSSSDASKSASAASTSSSAASASKSESEGASSAGSGTASTASGLPSLTKDTIKIGFIYGSSIGTEGYTYSHDLGRLALEAEGIQTMYIENVPETEECEKAAEDLIAQGCNVIYAISFGHGDYIANVADKHPEVYFNHATGYINKANMSTYAGRYYEAQYLAGIAAAMKTESNQIGYVTTFPIPEVVRQVNSFTLGARSVNPDVTVSVKWTSSWYDPATEKAAATELINSGCDIISAYCDTLNPQMTAQENNCFAIGCSSPGYETIPKAYLTAPMVDWAAYYTMDVASILDGTWTGENRWLGMADGIVVLDTLSENCAEGTEEAVDTAKKAIIDGSLDVWAGEIKDNEGNVKVAEGKTLSDEELLALDWFVEGVIGSVN</sequence>
<keyword evidence="1 3" id="KW-0732">Signal</keyword>
<dbReference type="KEGG" id="whj:H9Q79_00020"/>
<dbReference type="AlphaFoldDB" id="A0A7G9GD64"/>
<name>A0A7G9GD64_9FIRM</name>
<feature type="region of interest" description="Disordered" evidence="2">
    <location>
        <begin position="44"/>
        <end position="71"/>
    </location>
</feature>
<dbReference type="PANTHER" id="PTHR43208">
    <property type="entry name" value="ABC TRANSPORTER SUBSTRATE-BINDING PROTEIN"/>
    <property type="match status" value="1"/>
</dbReference>
<organism evidence="5 6">
    <name type="scientific">Wansuia hejianensis</name>
    <dbReference type="NCBI Taxonomy" id="2763667"/>
    <lineage>
        <taxon>Bacteria</taxon>
        <taxon>Bacillati</taxon>
        <taxon>Bacillota</taxon>
        <taxon>Clostridia</taxon>
        <taxon>Lachnospirales</taxon>
        <taxon>Lachnospiraceae</taxon>
        <taxon>Wansuia</taxon>
    </lineage>
</organism>
<evidence type="ECO:0000313" key="5">
    <source>
        <dbReference type="EMBL" id="QNM08746.1"/>
    </source>
</evidence>
<feature type="chain" id="PRO_5028811860" evidence="3">
    <location>
        <begin position="26"/>
        <end position="407"/>
    </location>
</feature>
<evidence type="ECO:0000256" key="1">
    <source>
        <dbReference type="ARBA" id="ARBA00022729"/>
    </source>
</evidence>
<dbReference type="InterPro" id="IPR003760">
    <property type="entry name" value="PnrA-like"/>
</dbReference>
<dbReference type="PANTHER" id="PTHR43208:SF1">
    <property type="entry name" value="ABC TRANSPORTER SUBSTRATE-BINDING PROTEIN"/>
    <property type="match status" value="1"/>
</dbReference>
<accession>A0A7G9GD64</accession>
<dbReference type="PROSITE" id="PS51257">
    <property type="entry name" value="PROKAR_LIPOPROTEIN"/>
    <property type="match status" value="1"/>
</dbReference>
<evidence type="ECO:0000259" key="4">
    <source>
        <dbReference type="Pfam" id="PF02608"/>
    </source>
</evidence>
<dbReference type="CDD" id="cd19963">
    <property type="entry name" value="PBP1_BMP-like"/>
    <property type="match status" value="1"/>
</dbReference>
<gene>
    <name evidence="5" type="ORF">H9Q79_00020</name>
</gene>
<dbReference type="GO" id="GO:0005886">
    <property type="term" value="C:plasma membrane"/>
    <property type="evidence" value="ECO:0007669"/>
    <property type="project" value="InterPro"/>
</dbReference>
<evidence type="ECO:0000313" key="6">
    <source>
        <dbReference type="Proteomes" id="UP000515860"/>
    </source>
</evidence>
<keyword evidence="6" id="KW-1185">Reference proteome</keyword>
<dbReference type="Gene3D" id="3.40.50.2300">
    <property type="match status" value="2"/>
</dbReference>
<dbReference type="InterPro" id="IPR052910">
    <property type="entry name" value="ABC-Purine-Binding"/>
</dbReference>
<proteinExistence type="predicted"/>
<evidence type="ECO:0000256" key="3">
    <source>
        <dbReference type="SAM" id="SignalP"/>
    </source>
</evidence>
<dbReference type="Proteomes" id="UP000515860">
    <property type="component" value="Chromosome"/>
</dbReference>
<feature type="signal peptide" evidence="3">
    <location>
        <begin position="1"/>
        <end position="25"/>
    </location>
</feature>
<reference evidence="5 6" key="1">
    <citation type="submission" date="2020-08" db="EMBL/GenBank/DDBJ databases">
        <authorList>
            <person name="Liu C."/>
            <person name="Sun Q."/>
        </authorList>
    </citation>
    <scope>NUCLEOTIDE SEQUENCE [LARGE SCALE GENOMIC DNA]</scope>
    <source>
        <strain evidence="5 6">NSJ-29</strain>
    </source>
</reference>
<dbReference type="RefSeq" id="WP_118645746.1">
    <property type="nucleotide sequence ID" value="NZ_CP060635.1"/>
</dbReference>
<dbReference type="EMBL" id="CP060635">
    <property type="protein sequence ID" value="QNM08746.1"/>
    <property type="molecule type" value="Genomic_DNA"/>
</dbReference>
<protein>
    <submittedName>
        <fullName evidence="5">BMP family ABC transporter substrate-binding protein</fullName>
    </submittedName>
</protein>
<dbReference type="Pfam" id="PF02608">
    <property type="entry name" value="Bmp"/>
    <property type="match status" value="1"/>
</dbReference>